<evidence type="ECO:0000313" key="3">
    <source>
        <dbReference type="Proteomes" id="UP000054560"/>
    </source>
</evidence>
<feature type="compositionally biased region" description="Polar residues" evidence="1">
    <location>
        <begin position="673"/>
        <end position="686"/>
    </location>
</feature>
<dbReference type="Proteomes" id="UP000054560">
    <property type="component" value="Unassembled WGS sequence"/>
</dbReference>
<feature type="region of interest" description="Disordered" evidence="1">
    <location>
        <begin position="41"/>
        <end position="105"/>
    </location>
</feature>
<name>A0A0L0FAU5_9EUKA</name>
<evidence type="ECO:0000313" key="2">
    <source>
        <dbReference type="EMBL" id="KNC73832.1"/>
    </source>
</evidence>
<dbReference type="EMBL" id="KQ245090">
    <property type="protein sequence ID" value="KNC73832.1"/>
    <property type="molecule type" value="Genomic_DNA"/>
</dbReference>
<feature type="region of interest" description="Disordered" evidence="1">
    <location>
        <begin position="661"/>
        <end position="686"/>
    </location>
</feature>
<organism evidence="2 3">
    <name type="scientific">Sphaeroforma arctica JP610</name>
    <dbReference type="NCBI Taxonomy" id="667725"/>
    <lineage>
        <taxon>Eukaryota</taxon>
        <taxon>Ichthyosporea</taxon>
        <taxon>Ichthyophonida</taxon>
        <taxon>Sphaeroforma</taxon>
    </lineage>
</organism>
<accession>A0A0L0FAU5</accession>
<sequence length="947" mass="100892">MDWFNKSIKLTKGILSQNNGGVATSTNTDIVTDTVTDTDTNAATSIDPDTNEHTHTSRSVGTAHGTASGALWSSDSRRTDKGTKSATKSVTETKTKTETGIGTHPLPPALQCIYDRAVEAMAKDLVGKHNHGGMKDESLHDSSETSDTDVGLSNSAAGRSSTYSGRSDSHAGEVVTNGGKPAECTTAALESSRTFDCFSGEFLSYAAQHSTVHAEADVGVLEGVRDELHVYVLQLPASRSRDGRGEAEEPPGIETGRGRGQLRRNETLEGLAYICGLLKCLLVMSECGINQRRIASSQTGKTVLTLLQWAVAQVTQSGQSLVPDVPGQTVARSTNSSRVHTDPQDTIRPANGGVETGSDTDRRDSASAAEGQHVGLAVGEMALLNEIVVVSMRLWQRLCGVSDRTRTRAHAEKGVRVPQQGRQNTWDANTGTESGTGGQGAEPSDAPAAEDEQVWLDGWSERTFGVGVFGCKASNPLGLVGRMCGSDSAQTGTQAYTQIRRHTHSPVRAPGSSQIHAQPQPKGSDMSVVFDTGPVQPTQSMPYPAEVGDTAAQGCDEMSGHGTARRCEDELIHGTCERVSCTEAQGIRYNHAQVMDMLVACVELWEGLASVHAAHGCIGTHADVHGDTQTASRTHTHTAAEVLCGTSPPPPVDVHEDVRDTAGTSQTHTTHTPQLGSARTASVGPSRTHITQTEKLVYTPHVAVGTRQLWRESLFTAECMGRASYYDVATECVVTMATCLANGEQEQRDVFAVRGGWQKLIQTIGPRGHTRGLIPTREQAQSRVQTRARSCMDIAEGTRVSLEVSLQLLVVRFVVVFACEAEYVVGQRVVTNQMAAMEQCGAPGTNDIPLKDGGGVGDESYLNEALSSHLTRLLLWVSYQDHTLANTDARLHAGANDGPACGEYRANPPTSNTNSNGLLAFGRSGISSVMWGGDVNRCTDLSIVWDC</sequence>
<feature type="compositionally biased region" description="Polar residues" evidence="1">
    <location>
        <begin position="420"/>
        <end position="433"/>
    </location>
</feature>
<feature type="region of interest" description="Disordered" evidence="1">
    <location>
        <begin position="128"/>
        <end position="180"/>
    </location>
</feature>
<proteinExistence type="predicted"/>
<feature type="compositionally biased region" description="Polar residues" evidence="1">
    <location>
        <begin position="151"/>
        <end position="166"/>
    </location>
</feature>
<reference evidence="2 3" key="1">
    <citation type="submission" date="2011-02" db="EMBL/GenBank/DDBJ databases">
        <title>The Genome Sequence of Sphaeroforma arctica JP610.</title>
        <authorList>
            <consortium name="The Broad Institute Genome Sequencing Platform"/>
            <person name="Russ C."/>
            <person name="Cuomo C."/>
            <person name="Young S.K."/>
            <person name="Zeng Q."/>
            <person name="Gargeya S."/>
            <person name="Alvarado L."/>
            <person name="Berlin A."/>
            <person name="Chapman S.B."/>
            <person name="Chen Z."/>
            <person name="Freedman E."/>
            <person name="Gellesch M."/>
            <person name="Goldberg J."/>
            <person name="Griggs A."/>
            <person name="Gujja S."/>
            <person name="Heilman E."/>
            <person name="Heiman D."/>
            <person name="Howarth C."/>
            <person name="Mehta T."/>
            <person name="Neiman D."/>
            <person name="Pearson M."/>
            <person name="Roberts A."/>
            <person name="Saif S."/>
            <person name="Shea T."/>
            <person name="Shenoy N."/>
            <person name="Sisk P."/>
            <person name="Stolte C."/>
            <person name="Sykes S."/>
            <person name="White J."/>
            <person name="Yandava C."/>
            <person name="Burger G."/>
            <person name="Gray M.W."/>
            <person name="Holland P.W.H."/>
            <person name="King N."/>
            <person name="Lang F.B.F."/>
            <person name="Roger A.J."/>
            <person name="Ruiz-Trillo I."/>
            <person name="Haas B."/>
            <person name="Nusbaum C."/>
            <person name="Birren B."/>
        </authorList>
    </citation>
    <scope>NUCLEOTIDE SEQUENCE [LARGE SCALE GENOMIC DNA]</scope>
    <source>
        <strain evidence="2 3">JP610</strain>
    </source>
</reference>
<feature type="region of interest" description="Disordered" evidence="1">
    <location>
        <begin position="239"/>
        <end position="259"/>
    </location>
</feature>
<feature type="region of interest" description="Disordered" evidence="1">
    <location>
        <begin position="405"/>
        <end position="449"/>
    </location>
</feature>
<dbReference type="GeneID" id="25914114"/>
<dbReference type="AlphaFoldDB" id="A0A0L0FAU5"/>
<keyword evidence="3" id="KW-1185">Reference proteome</keyword>
<dbReference type="RefSeq" id="XP_014147734.1">
    <property type="nucleotide sequence ID" value="XM_014292259.1"/>
</dbReference>
<protein>
    <submittedName>
        <fullName evidence="2">Uncharacterized protein</fullName>
    </submittedName>
</protein>
<gene>
    <name evidence="2" type="ORF">SARC_13610</name>
</gene>
<feature type="compositionally biased region" description="Basic and acidic residues" evidence="1">
    <location>
        <begin position="128"/>
        <end position="143"/>
    </location>
</feature>
<feature type="region of interest" description="Disordered" evidence="1">
    <location>
        <begin position="504"/>
        <end position="525"/>
    </location>
</feature>
<feature type="compositionally biased region" description="Basic and acidic residues" evidence="1">
    <location>
        <begin position="405"/>
        <end position="415"/>
    </location>
</feature>
<feature type="region of interest" description="Disordered" evidence="1">
    <location>
        <begin position="318"/>
        <end position="368"/>
    </location>
</feature>
<evidence type="ECO:0000256" key="1">
    <source>
        <dbReference type="SAM" id="MobiDB-lite"/>
    </source>
</evidence>